<dbReference type="EMBL" id="JABCKI010005977">
    <property type="protein sequence ID" value="KAG5636091.1"/>
    <property type="molecule type" value="Genomic_DNA"/>
</dbReference>
<protein>
    <recommendedName>
        <fullName evidence="4">Glycoside hydrolase family 16 protein</fullName>
    </recommendedName>
</protein>
<dbReference type="AlphaFoldDB" id="A0A9P7K5R9"/>
<dbReference type="Proteomes" id="UP000717328">
    <property type="component" value="Unassembled WGS sequence"/>
</dbReference>
<sequence>MRSTNIFAFTLVVPFVAATSYDIVKAYAGTTFFDDWTFYNHYDNLTNGDTIFVSAADAAADQLAYVDSTTNHAIIKVDNTSTVPYNQKRNTVRIFSNDRYGVGSVWVADMYHLPYGCSVWPACEIDTLEGVNLQTINQMGLHTLPGCTIVGANDLSTSTQTSTDCSYLANDNQGCLVMDNNPASYGAGFAAAGGGVWVTEFASTGISIWFFPRANVPSSISSNSSSIDTSTLGTPSGNWPSTNCSMSQYFDAQNLILDITLCGGKSPSPSYFAGNAAIFNETCTGVCYTDYVMGNGSNYATAYFEIASIRVYSSDGTNNIIPGSSSNGTATSSGGGAASTGKSAAETINGSIAALVASVVVGGVALLLA</sequence>
<organism evidence="2 3">
    <name type="scientific">Sphagnurus paluster</name>
    <dbReference type="NCBI Taxonomy" id="117069"/>
    <lineage>
        <taxon>Eukaryota</taxon>
        <taxon>Fungi</taxon>
        <taxon>Dikarya</taxon>
        <taxon>Basidiomycota</taxon>
        <taxon>Agaricomycotina</taxon>
        <taxon>Agaricomycetes</taxon>
        <taxon>Agaricomycetidae</taxon>
        <taxon>Agaricales</taxon>
        <taxon>Tricholomatineae</taxon>
        <taxon>Lyophyllaceae</taxon>
        <taxon>Sphagnurus</taxon>
    </lineage>
</organism>
<dbReference type="Pfam" id="PF26113">
    <property type="entry name" value="GH16_XgeA"/>
    <property type="match status" value="1"/>
</dbReference>
<dbReference type="GO" id="GO:0009251">
    <property type="term" value="P:glucan catabolic process"/>
    <property type="evidence" value="ECO:0007669"/>
    <property type="project" value="TreeGrafter"/>
</dbReference>
<dbReference type="Gene3D" id="2.60.120.200">
    <property type="match status" value="1"/>
</dbReference>
<dbReference type="InterPro" id="IPR013320">
    <property type="entry name" value="ConA-like_dom_sf"/>
</dbReference>
<name>A0A9P7K5R9_9AGAR</name>
<reference evidence="2" key="1">
    <citation type="submission" date="2021-02" db="EMBL/GenBank/DDBJ databases">
        <authorList>
            <person name="Nieuwenhuis M."/>
            <person name="Van De Peppel L.J.J."/>
        </authorList>
    </citation>
    <scope>NUCLEOTIDE SEQUENCE</scope>
    <source>
        <strain evidence="2">D49</strain>
    </source>
</reference>
<proteinExistence type="predicted"/>
<dbReference type="PANTHER" id="PTHR10963">
    <property type="entry name" value="GLYCOSYL HYDROLASE-RELATED"/>
    <property type="match status" value="1"/>
</dbReference>
<dbReference type="SUPFAM" id="SSF49899">
    <property type="entry name" value="Concanavalin A-like lectins/glucanases"/>
    <property type="match status" value="1"/>
</dbReference>
<dbReference type="PANTHER" id="PTHR10963:SF24">
    <property type="entry name" value="GLYCOSIDASE C21B10.07-RELATED"/>
    <property type="match status" value="1"/>
</dbReference>
<comment type="caution">
    <text evidence="2">The sequence shown here is derived from an EMBL/GenBank/DDBJ whole genome shotgun (WGS) entry which is preliminary data.</text>
</comment>
<evidence type="ECO:0000313" key="2">
    <source>
        <dbReference type="EMBL" id="KAG5636091.1"/>
    </source>
</evidence>
<reference evidence="2" key="2">
    <citation type="submission" date="2021-10" db="EMBL/GenBank/DDBJ databases">
        <title>Phylogenomics reveals ancestral predisposition of the termite-cultivated fungus Termitomyces towards a domesticated lifestyle.</title>
        <authorList>
            <person name="Auxier B."/>
            <person name="Grum-Grzhimaylo A."/>
            <person name="Cardenas M.E."/>
            <person name="Lodge J.D."/>
            <person name="Laessoe T."/>
            <person name="Pedersen O."/>
            <person name="Smith M.E."/>
            <person name="Kuyper T.W."/>
            <person name="Franco-Molano E.A."/>
            <person name="Baroni T.J."/>
            <person name="Aanen D.K."/>
        </authorList>
    </citation>
    <scope>NUCLEOTIDE SEQUENCE</scope>
    <source>
        <strain evidence="2">D49</strain>
    </source>
</reference>
<feature type="signal peptide" evidence="1">
    <location>
        <begin position="1"/>
        <end position="18"/>
    </location>
</feature>
<dbReference type="OrthoDB" id="192832at2759"/>
<evidence type="ECO:0008006" key="4">
    <source>
        <dbReference type="Google" id="ProtNLM"/>
    </source>
</evidence>
<accession>A0A9P7K5R9</accession>
<dbReference type="InterPro" id="IPR050546">
    <property type="entry name" value="Glycosyl_Hydrlase_16"/>
</dbReference>
<evidence type="ECO:0000313" key="3">
    <source>
        <dbReference type="Proteomes" id="UP000717328"/>
    </source>
</evidence>
<gene>
    <name evidence="2" type="ORF">H0H81_009139</name>
</gene>
<feature type="chain" id="PRO_5040236620" description="Glycoside hydrolase family 16 protein" evidence="1">
    <location>
        <begin position="19"/>
        <end position="369"/>
    </location>
</feature>
<evidence type="ECO:0000256" key="1">
    <source>
        <dbReference type="SAM" id="SignalP"/>
    </source>
</evidence>
<keyword evidence="1" id="KW-0732">Signal</keyword>
<keyword evidence="3" id="KW-1185">Reference proteome</keyword>